<evidence type="ECO:0000259" key="1">
    <source>
        <dbReference type="Pfam" id="PF12680"/>
    </source>
</evidence>
<reference evidence="2 3" key="1">
    <citation type="submission" date="2020-08" db="EMBL/GenBank/DDBJ databases">
        <title>Sequencing the genomes of 1000 actinobacteria strains.</title>
        <authorList>
            <person name="Klenk H.-P."/>
        </authorList>
    </citation>
    <scope>NUCLEOTIDE SEQUENCE [LARGE SCALE GENOMIC DNA]</scope>
    <source>
        <strain evidence="2 3">DSM 20146</strain>
    </source>
</reference>
<dbReference type="RefSeq" id="WP_021762506.1">
    <property type="nucleotide sequence ID" value="NZ_JACHVP010000002.1"/>
</dbReference>
<keyword evidence="3" id="KW-1185">Reference proteome</keyword>
<dbReference type="Pfam" id="PF12680">
    <property type="entry name" value="SnoaL_2"/>
    <property type="match status" value="1"/>
</dbReference>
<dbReference type="EMBL" id="JACHVP010000002">
    <property type="protein sequence ID" value="MBB2967726.1"/>
    <property type="molecule type" value="Genomic_DNA"/>
</dbReference>
<dbReference type="InterPro" id="IPR032710">
    <property type="entry name" value="NTF2-like_dom_sf"/>
</dbReference>
<evidence type="ECO:0000313" key="2">
    <source>
        <dbReference type="EMBL" id="MBB2967726.1"/>
    </source>
</evidence>
<name>A0A7W4UY51_LEIAQ</name>
<feature type="domain" description="SnoaL-like" evidence="1">
    <location>
        <begin position="11"/>
        <end position="94"/>
    </location>
</feature>
<accession>A0A7W4UY51</accession>
<dbReference type="Gene3D" id="3.10.450.50">
    <property type="match status" value="1"/>
</dbReference>
<evidence type="ECO:0000313" key="3">
    <source>
        <dbReference type="Proteomes" id="UP000538196"/>
    </source>
</evidence>
<proteinExistence type="predicted"/>
<dbReference type="SUPFAM" id="SSF54427">
    <property type="entry name" value="NTF2-like"/>
    <property type="match status" value="1"/>
</dbReference>
<gene>
    <name evidence="2" type="ORF">FHX33_002489</name>
</gene>
<sequence>MISDDTARAFVDQWLADWNAHDLDALLAHYADDVVFTSPLAARLLPGSGGVARGKTALREYWTAGLAALPDLRFEVLDHYVGVGTIVIRYRNQAGGVVSEVLEFDGDVIVRGHGTYLAG</sequence>
<dbReference type="InterPro" id="IPR037401">
    <property type="entry name" value="SnoaL-like"/>
</dbReference>
<protein>
    <recommendedName>
        <fullName evidence="1">SnoaL-like domain-containing protein</fullName>
    </recommendedName>
</protein>
<dbReference type="AlphaFoldDB" id="A0A7W4UY51"/>
<dbReference type="Proteomes" id="UP000538196">
    <property type="component" value="Unassembled WGS sequence"/>
</dbReference>
<comment type="caution">
    <text evidence="2">The sequence shown here is derived from an EMBL/GenBank/DDBJ whole genome shotgun (WGS) entry which is preliminary data.</text>
</comment>
<organism evidence="2 3">
    <name type="scientific">Leifsonia aquatica</name>
    <name type="common">Corynebacterium aquaticum</name>
    <dbReference type="NCBI Taxonomy" id="144185"/>
    <lineage>
        <taxon>Bacteria</taxon>
        <taxon>Bacillati</taxon>
        <taxon>Actinomycetota</taxon>
        <taxon>Actinomycetes</taxon>
        <taxon>Micrococcales</taxon>
        <taxon>Microbacteriaceae</taxon>
        <taxon>Leifsonia</taxon>
    </lineage>
</organism>